<dbReference type="GO" id="GO:0009231">
    <property type="term" value="P:riboflavin biosynthetic process"/>
    <property type="evidence" value="ECO:0007669"/>
    <property type="project" value="UniProtKB-UniPathway"/>
</dbReference>
<dbReference type="Gene3D" id="3.40.430.10">
    <property type="entry name" value="Dihydrofolate Reductase, subunit A"/>
    <property type="match status" value="1"/>
</dbReference>
<accession>A0A2N5XQD3</accession>
<dbReference type="PANTHER" id="PTHR38011">
    <property type="entry name" value="DIHYDROFOLATE REDUCTASE FAMILY PROTEIN (AFU_ORTHOLOGUE AFUA_8G06820)"/>
    <property type="match status" value="1"/>
</dbReference>
<feature type="binding site" evidence="14">
    <location>
        <position position="215"/>
    </location>
    <ligand>
        <name>NADP(+)</name>
        <dbReference type="ChEBI" id="CHEBI:58349"/>
    </ligand>
</feature>
<dbReference type="PANTHER" id="PTHR38011:SF7">
    <property type="entry name" value="2,5-DIAMINO-6-RIBOSYLAMINO-4(3H)-PYRIMIDINONE 5'-PHOSPHATE REDUCTASE"/>
    <property type="match status" value="1"/>
</dbReference>
<dbReference type="AlphaFoldDB" id="A0A2N5XQD3"/>
<dbReference type="PROSITE" id="PS00903">
    <property type="entry name" value="CYT_DCMP_DEAMINASES_1"/>
    <property type="match status" value="1"/>
</dbReference>
<comment type="similarity">
    <text evidence="5 12">In the C-terminal section; belongs to the HTP reductase family.</text>
</comment>
<dbReference type="Pfam" id="PF00383">
    <property type="entry name" value="dCMP_cyt_deam_1"/>
    <property type="match status" value="1"/>
</dbReference>
<evidence type="ECO:0000256" key="14">
    <source>
        <dbReference type="PIRSR" id="PIRSR006769-2"/>
    </source>
</evidence>
<evidence type="ECO:0000256" key="10">
    <source>
        <dbReference type="ARBA" id="ARBA00023002"/>
    </source>
</evidence>
<gene>
    <name evidence="17" type="primary">ribD</name>
    <name evidence="17" type="ORF">C0081_11635</name>
</gene>
<evidence type="ECO:0000256" key="15">
    <source>
        <dbReference type="PIRSR" id="PIRSR006769-3"/>
    </source>
</evidence>
<dbReference type="PROSITE" id="PS51747">
    <property type="entry name" value="CYT_DCMP_DEAMINASES_2"/>
    <property type="match status" value="1"/>
</dbReference>
<organism evidence="17 18">
    <name type="scientific">Cohaesibacter celericrescens</name>
    <dbReference type="NCBI Taxonomy" id="2067669"/>
    <lineage>
        <taxon>Bacteria</taxon>
        <taxon>Pseudomonadati</taxon>
        <taxon>Pseudomonadota</taxon>
        <taxon>Alphaproteobacteria</taxon>
        <taxon>Hyphomicrobiales</taxon>
        <taxon>Cohaesibacteraceae</taxon>
    </lineage>
</organism>
<name>A0A2N5XQD3_9HYPH</name>
<dbReference type="Gene3D" id="3.40.140.10">
    <property type="entry name" value="Cytidine Deaminase, domain 2"/>
    <property type="match status" value="1"/>
</dbReference>
<keyword evidence="9 12" id="KW-0521">NADP</keyword>
<evidence type="ECO:0000256" key="12">
    <source>
        <dbReference type="PIRNR" id="PIRNR006769"/>
    </source>
</evidence>
<dbReference type="UniPathway" id="UPA00275">
    <property type="reaction ID" value="UER00401"/>
</dbReference>
<feature type="binding site" evidence="14">
    <location>
        <position position="219"/>
    </location>
    <ligand>
        <name>NADP(+)</name>
        <dbReference type="ChEBI" id="CHEBI:58349"/>
    </ligand>
</feature>
<evidence type="ECO:0000256" key="3">
    <source>
        <dbReference type="ARBA" id="ARBA00004910"/>
    </source>
</evidence>
<evidence type="ECO:0000313" key="17">
    <source>
        <dbReference type="EMBL" id="PLW76716.1"/>
    </source>
</evidence>
<feature type="domain" description="CMP/dCMP-type deaminase" evidence="16">
    <location>
        <begin position="16"/>
        <end position="142"/>
    </location>
</feature>
<dbReference type="InterPro" id="IPR024072">
    <property type="entry name" value="DHFR-like_dom_sf"/>
</dbReference>
<feature type="binding site" evidence="14">
    <location>
        <position position="223"/>
    </location>
    <ligand>
        <name>substrate</name>
    </ligand>
</feature>
<evidence type="ECO:0000313" key="18">
    <source>
        <dbReference type="Proteomes" id="UP000234881"/>
    </source>
</evidence>
<evidence type="ECO:0000256" key="9">
    <source>
        <dbReference type="ARBA" id="ARBA00022857"/>
    </source>
</evidence>
<sequence length="392" mass="41990">MGIAQENFMHQFPNYISDEQLMGLALRLGRRGAGLTAENPAVGCVIVRHGKDGAVIVGRGWTQQGGRPHAERVALAEAGNRAQGATAYVTLEPCSHHGKSSPCAEALIEAGIANLVCAHPDPDPRVAGRGFALLTQHAIKTTTGLLEKQAHRDLCGFLSRTVRGRPWLQVKMALSLDGMIGEKNVGNFPITGPEAKARTYGLRARADAILVGVETVLVDDPSLTVRLSGLNEHSPIRIVLDSKGRTPLDSQLVQSANDVPVWIVTTGAIAADKALALESQGCQVLLVDQDANGHTDLTQTLDLLGEKGINKILAECGAVLSRALLNQSLVDEFFLYRSTKLVGENGLVALNGDPDKTLEHFGFTADRKETLGKDTMQVYIRANSLSELYKGK</sequence>
<dbReference type="EMBL" id="PKUQ01000022">
    <property type="protein sequence ID" value="PLW76716.1"/>
    <property type="molecule type" value="Genomic_DNA"/>
</dbReference>
<keyword evidence="11" id="KW-0511">Multifunctional enzyme</keyword>
<evidence type="ECO:0000256" key="5">
    <source>
        <dbReference type="ARBA" id="ARBA00007417"/>
    </source>
</evidence>
<evidence type="ECO:0000259" key="16">
    <source>
        <dbReference type="PROSITE" id="PS51747"/>
    </source>
</evidence>
<dbReference type="EC" id="1.1.1.193" evidence="12"/>
<comment type="catalytic activity">
    <reaction evidence="12">
        <text>5-amino-6-(5-phospho-D-ribitylamino)uracil + NADP(+) = 5-amino-6-(5-phospho-D-ribosylamino)uracil + NADPH + H(+)</text>
        <dbReference type="Rhea" id="RHEA:17845"/>
        <dbReference type="ChEBI" id="CHEBI:15378"/>
        <dbReference type="ChEBI" id="CHEBI:57783"/>
        <dbReference type="ChEBI" id="CHEBI:58349"/>
        <dbReference type="ChEBI" id="CHEBI:58421"/>
        <dbReference type="ChEBI" id="CHEBI:58453"/>
        <dbReference type="EC" id="1.1.1.193"/>
    </reaction>
</comment>
<dbReference type="GO" id="GO:0008835">
    <property type="term" value="F:diaminohydroxyphosphoribosylaminopyrimidine deaminase activity"/>
    <property type="evidence" value="ECO:0007669"/>
    <property type="project" value="UniProtKB-EC"/>
</dbReference>
<dbReference type="GO" id="GO:0008703">
    <property type="term" value="F:5-amino-6-(5-phosphoribosylamino)uracil reductase activity"/>
    <property type="evidence" value="ECO:0007669"/>
    <property type="project" value="UniProtKB-EC"/>
</dbReference>
<evidence type="ECO:0000256" key="7">
    <source>
        <dbReference type="ARBA" id="ARBA00022723"/>
    </source>
</evidence>
<feature type="binding site" evidence="14">
    <location>
        <position position="315"/>
    </location>
    <ligand>
        <name>substrate</name>
    </ligand>
</feature>
<feature type="binding site" evidence="15">
    <location>
        <position position="69"/>
    </location>
    <ligand>
        <name>Zn(2+)</name>
        <dbReference type="ChEBI" id="CHEBI:29105"/>
        <note>catalytic</note>
    </ligand>
</feature>
<evidence type="ECO:0000256" key="4">
    <source>
        <dbReference type="ARBA" id="ARBA00005259"/>
    </source>
</evidence>
<dbReference type="CDD" id="cd01284">
    <property type="entry name" value="Riboflavin_deaminase-reductase"/>
    <property type="match status" value="1"/>
</dbReference>
<dbReference type="InterPro" id="IPR016193">
    <property type="entry name" value="Cytidine_deaminase-like"/>
</dbReference>
<feature type="binding site" evidence="14">
    <location>
        <position position="242"/>
    </location>
    <ligand>
        <name>NADP(+)</name>
        <dbReference type="ChEBI" id="CHEBI:58349"/>
    </ligand>
</feature>
<evidence type="ECO:0000256" key="2">
    <source>
        <dbReference type="ARBA" id="ARBA00004882"/>
    </source>
</evidence>
<evidence type="ECO:0000256" key="13">
    <source>
        <dbReference type="PIRSR" id="PIRSR006769-1"/>
    </source>
</evidence>
<feature type="active site" description="Proton donor" evidence="13">
    <location>
        <position position="71"/>
    </location>
</feature>
<dbReference type="InterPro" id="IPR004794">
    <property type="entry name" value="Eubact_RibD"/>
</dbReference>
<reference evidence="17 18" key="1">
    <citation type="submission" date="2018-01" db="EMBL/GenBank/DDBJ databases">
        <title>The draft genome sequence of Cohaesibacter sp. H1304.</title>
        <authorList>
            <person name="Wang N.-N."/>
            <person name="Du Z.-J."/>
        </authorList>
    </citation>
    <scope>NUCLEOTIDE SEQUENCE [LARGE SCALE GENOMIC DNA]</scope>
    <source>
        <strain evidence="17 18">H1304</strain>
    </source>
</reference>
<dbReference type="InterPro" id="IPR002125">
    <property type="entry name" value="CMP_dCMP_dom"/>
</dbReference>
<keyword evidence="18" id="KW-1185">Reference proteome</keyword>
<dbReference type="InterPro" id="IPR016192">
    <property type="entry name" value="APOBEC/CMP_deaminase_Zn-bd"/>
</dbReference>
<evidence type="ECO:0000256" key="8">
    <source>
        <dbReference type="ARBA" id="ARBA00022833"/>
    </source>
</evidence>
<dbReference type="EC" id="3.5.4.26" evidence="12"/>
<comment type="pathway">
    <text evidence="3 12">Cofactor biosynthesis; riboflavin biosynthesis; 5-amino-6-(D-ribitylamino)uracil from GTP: step 3/4.</text>
</comment>
<feature type="binding site" evidence="15">
    <location>
        <position position="94"/>
    </location>
    <ligand>
        <name>Zn(2+)</name>
        <dbReference type="ChEBI" id="CHEBI:29105"/>
        <note>catalytic</note>
    </ligand>
</feature>
<dbReference type="InterPro" id="IPR002734">
    <property type="entry name" value="RibDG_C"/>
</dbReference>
<feature type="binding site" evidence="14">
    <location>
        <begin position="317"/>
        <end position="323"/>
    </location>
    <ligand>
        <name>NADP(+)</name>
        <dbReference type="ChEBI" id="CHEBI:58349"/>
    </ligand>
</feature>
<feature type="binding site" evidence="15">
    <location>
        <position position="103"/>
    </location>
    <ligand>
        <name>Zn(2+)</name>
        <dbReference type="ChEBI" id="CHEBI:29105"/>
        <note>catalytic</note>
    </ligand>
</feature>
<comment type="catalytic activity">
    <reaction evidence="12">
        <text>2,5-diamino-6-hydroxy-4-(5-phosphoribosylamino)-pyrimidine + H2O + H(+) = 5-amino-6-(5-phospho-D-ribosylamino)uracil + NH4(+)</text>
        <dbReference type="Rhea" id="RHEA:21868"/>
        <dbReference type="ChEBI" id="CHEBI:15377"/>
        <dbReference type="ChEBI" id="CHEBI:15378"/>
        <dbReference type="ChEBI" id="CHEBI:28938"/>
        <dbReference type="ChEBI" id="CHEBI:58453"/>
        <dbReference type="ChEBI" id="CHEBI:58614"/>
        <dbReference type="EC" id="3.5.4.26"/>
    </reaction>
</comment>
<feature type="binding site" evidence="14">
    <location>
        <position position="203"/>
    </location>
    <ligand>
        <name>substrate</name>
    </ligand>
</feature>
<keyword evidence="10 12" id="KW-0560">Oxidoreductase</keyword>
<evidence type="ECO:0000256" key="11">
    <source>
        <dbReference type="ARBA" id="ARBA00023268"/>
    </source>
</evidence>
<dbReference type="GO" id="GO:0008270">
    <property type="term" value="F:zinc ion binding"/>
    <property type="evidence" value="ECO:0007669"/>
    <property type="project" value="InterPro"/>
</dbReference>
<dbReference type="Pfam" id="PF01872">
    <property type="entry name" value="RibD_C"/>
    <property type="match status" value="1"/>
</dbReference>
<feature type="binding site" evidence="14">
    <location>
        <position position="173"/>
    </location>
    <ligand>
        <name>NADP(+)</name>
        <dbReference type="ChEBI" id="CHEBI:58349"/>
    </ligand>
</feature>
<keyword evidence="6 12" id="KW-0686">Riboflavin biosynthesis</keyword>
<comment type="pathway">
    <text evidence="2 12">Cofactor biosynthesis; riboflavin biosynthesis; 5-amino-6-(D-ribitylamino)uracil from GTP: step 2/4.</text>
</comment>
<comment type="cofactor">
    <cofactor evidence="12 15">
        <name>Zn(2+)</name>
        <dbReference type="ChEBI" id="CHEBI:29105"/>
    </cofactor>
    <text evidence="12 15">Binds 1 zinc ion.</text>
</comment>
<evidence type="ECO:0000256" key="6">
    <source>
        <dbReference type="ARBA" id="ARBA00022619"/>
    </source>
</evidence>
<feature type="binding site" evidence="14">
    <location>
        <position position="226"/>
    </location>
    <ligand>
        <name>substrate</name>
    </ligand>
</feature>
<dbReference type="OrthoDB" id="9800865at2"/>
<comment type="similarity">
    <text evidence="4 12">In the N-terminal section; belongs to the cytidine and deoxycytidylate deaminase family.</text>
</comment>
<dbReference type="InterPro" id="IPR050765">
    <property type="entry name" value="Riboflavin_Biosynth_HTPR"/>
</dbReference>
<keyword evidence="12" id="KW-0378">Hydrolase</keyword>
<dbReference type="PIRSF" id="PIRSF006769">
    <property type="entry name" value="RibD"/>
    <property type="match status" value="1"/>
</dbReference>
<protein>
    <recommendedName>
        <fullName evidence="12">Riboflavin biosynthesis protein RibD</fullName>
    </recommendedName>
    <domain>
        <recommendedName>
            <fullName evidence="12">Diaminohydroxyphosphoribosylaminopyrimidine deaminase</fullName>
            <shortName evidence="12">DRAP deaminase</shortName>
            <ecNumber evidence="12">3.5.4.26</ecNumber>
        </recommendedName>
        <alternativeName>
            <fullName evidence="12">Riboflavin-specific deaminase</fullName>
        </alternativeName>
    </domain>
    <domain>
        <recommendedName>
            <fullName evidence="12">5-amino-6-(5-phosphoribosylamino)uracil reductase</fullName>
            <ecNumber evidence="12">1.1.1.193</ecNumber>
        </recommendedName>
        <alternativeName>
            <fullName evidence="12">HTP reductase</fullName>
        </alternativeName>
    </domain>
</protein>
<keyword evidence="7 12" id="KW-0479">Metal-binding</keyword>
<dbReference type="Proteomes" id="UP000234881">
    <property type="component" value="Unassembled WGS sequence"/>
</dbReference>
<evidence type="ECO:0000256" key="1">
    <source>
        <dbReference type="ARBA" id="ARBA00002151"/>
    </source>
</evidence>
<dbReference type="NCBIfam" id="TIGR00326">
    <property type="entry name" value="eubact_ribD"/>
    <property type="match status" value="1"/>
</dbReference>
<dbReference type="SUPFAM" id="SSF53927">
    <property type="entry name" value="Cytidine deaminase-like"/>
    <property type="match status" value="1"/>
</dbReference>
<dbReference type="SUPFAM" id="SSF53597">
    <property type="entry name" value="Dihydrofolate reductase-like"/>
    <property type="match status" value="1"/>
</dbReference>
<proteinExistence type="inferred from homology"/>
<comment type="caution">
    <text evidence="17">The sequence shown here is derived from an EMBL/GenBank/DDBJ whole genome shotgun (WGS) entry which is preliminary data.</text>
</comment>
<keyword evidence="8 12" id="KW-0862">Zinc</keyword>
<comment type="function">
    <text evidence="1 12">Converts 2,5-diamino-6-(ribosylamino)-4(3h)-pyrimidinone 5'-phosphate into 5-amino-6-(ribosylamino)-2,4(1h,3h)-pyrimidinedione 5'-phosphate.</text>
</comment>